<feature type="transmembrane region" description="Helical" evidence="1">
    <location>
        <begin position="147"/>
        <end position="169"/>
    </location>
</feature>
<dbReference type="Proteomes" id="UP000606720">
    <property type="component" value="Unassembled WGS sequence"/>
</dbReference>
<evidence type="ECO:0000313" key="2">
    <source>
        <dbReference type="EMBL" id="MBC5715283.1"/>
    </source>
</evidence>
<dbReference type="GO" id="GO:0005886">
    <property type="term" value="C:plasma membrane"/>
    <property type="evidence" value="ECO:0007669"/>
    <property type="project" value="TreeGrafter"/>
</dbReference>
<dbReference type="PANTHER" id="PTHR34989">
    <property type="entry name" value="PROTEIN HDED"/>
    <property type="match status" value="1"/>
</dbReference>
<sequence length="196" mass="21422">MKEFFERVKMDAIISALLCLAFGVVLILWPVKVTIAACKLIGAVIAVLGVVRVISYFMNTKENHGINLPLGLVLTLVGVFIFLRPASIENLLLIGIGVVLFVHGFEDFKYALETKRGSYDNWWVILLLGLLGMALGILCIIDCFGVITVALTVVGVALIYDGLSDLWIISRVNKTAKSILAQAKAVDSEILEEEDI</sequence>
<comment type="caution">
    <text evidence="2">The sequence shown here is derived from an EMBL/GenBank/DDBJ whole genome shotgun (WGS) entry which is preliminary data.</text>
</comment>
<organism evidence="2 3">
    <name type="scientific">Roseburia zhanii</name>
    <dbReference type="NCBI Taxonomy" id="2763064"/>
    <lineage>
        <taxon>Bacteria</taxon>
        <taxon>Bacillati</taxon>
        <taxon>Bacillota</taxon>
        <taxon>Clostridia</taxon>
        <taxon>Lachnospirales</taxon>
        <taxon>Lachnospiraceae</taxon>
        <taxon>Roseburia</taxon>
    </lineage>
</organism>
<feature type="transmembrane region" description="Helical" evidence="1">
    <location>
        <begin position="35"/>
        <end position="54"/>
    </location>
</feature>
<feature type="transmembrane region" description="Helical" evidence="1">
    <location>
        <begin position="12"/>
        <end position="29"/>
    </location>
</feature>
<dbReference type="InterPro" id="IPR005325">
    <property type="entry name" value="DUF308_memb"/>
</dbReference>
<feature type="transmembrane region" description="Helical" evidence="1">
    <location>
        <begin position="91"/>
        <end position="110"/>
    </location>
</feature>
<dbReference type="Pfam" id="PF03729">
    <property type="entry name" value="DUF308"/>
    <property type="match status" value="2"/>
</dbReference>
<keyword evidence="1" id="KW-1133">Transmembrane helix</keyword>
<dbReference type="RefSeq" id="WP_186867692.1">
    <property type="nucleotide sequence ID" value="NZ_JACOPH010000017.1"/>
</dbReference>
<keyword evidence="3" id="KW-1185">Reference proteome</keyword>
<keyword evidence="1" id="KW-0812">Transmembrane</keyword>
<name>A0A923RU12_9FIRM</name>
<dbReference type="AlphaFoldDB" id="A0A923RU12"/>
<reference evidence="2" key="1">
    <citation type="submission" date="2020-08" db="EMBL/GenBank/DDBJ databases">
        <title>Genome public.</title>
        <authorList>
            <person name="Liu C."/>
            <person name="Sun Q."/>
        </authorList>
    </citation>
    <scope>NUCLEOTIDE SEQUENCE</scope>
    <source>
        <strain evidence="2">BX1005</strain>
    </source>
</reference>
<protein>
    <submittedName>
        <fullName evidence="2">DUF308 domain-containing protein</fullName>
    </submittedName>
</protein>
<proteinExistence type="predicted"/>
<feature type="transmembrane region" description="Helical" evidence="1">
    <location>
        <begin position="66"/>
        <end position="85"/>
    </location>
</feature>
<accession>A0A923RU12</accession>
<gene>
    <name evidence="2" type="ORF">H8S17_13935</name>
</gene>
<evidence type="ECO:0000313" key="3">
    <source>
        <dbReference type="Proteomes" id="UP000606720"/>
    </source>
</evidence>
<dbReference type="InterPro" id="IPR052712">
    <property type="entry name" value="Acid_resist_chaperone_HdeD"/>
</dbReference>
<keyword evidence="1" id="KW-0472">Membrane</keyword>
<dbReference type="EMBL" id="JACOPH010000017">
    <property type="protein sequence ID" value="MBC5715283.1"/>
    <property type="molecule type" value="Genomic_DNA"/>
</dbReference>
<dbReference type="PANTHER" id="PTHR34989:SF1">
    <property type="entry name" value="PROTEIN HDED"/>
    <property type="match status" value="1"/>
</dbReference>
<feature type="transmembrane region" description="Helical" evidence="1">
    <location>
        <begin position="122"/>
        <end position="141"/>
    </location>
</feature>
<evidence type="ECO:0000256" key="1">
    <source>
        <dbReference type="SAM" id="Phobius"/>
    </source>
</evidence>